<proteinExistence type="inferred from homology"/>
<evidence type="ECO:0000256" key="2">
    <source>
        <dbReference type="ARBA" id="ARBA00022490"/>
    </source>
</evidence>
<dbReference type="InterPro" id="IPR002059">
    <property type="entry name" value="CSP_DNA-bd"/>
</dbReference>
<evidence type="ECO:0000256" key="6">
    <source>
        <dbReference type="SAM" id="MobiDB-lite"/>
    </source>
</evidence>
<dbReference type="EMBL" id="JACKWZ010000020">
    <property type="protein sequence ID" value="KAF9421980.1"/>
    <property type="molecule type" value="Genomic_DNA"/>
</dbReference>
<dbReference type="PANTHER" id="PTHR12913:SF1">
    <property type="entry name" value="COLD SHOCK DOMAIN-CONTAINING PROTEIN E1"/>
    <property type="match status" value="1"/>
</dbReference>
<dbReference type="Proteomes" id="UP000648187">
    <property type="component" value="Unassembled WGS sequence"/>
</dbReference>
<keyword evidence="2" id="KW-0963">Cytoplasm</keyword>
<accession>A0A835LEJ1</accession>
<dbReference type="InterPro" id="IPR012340">
    <property type="entry name" value="NA-bd_OB-fold"/>
</dbReference>
<dbReference type="SMART" id="SM00357">
    <property type="entry name" value="CSP"/>
    <property type="match status" value="1"/>
</dbReference>
<keyword evidence="3" id="KW-0677">Repeat</keyword>
<dbReference type="Gene3D" id="2.40.50.140">
    <property type="entry name" value="Nucleic acid-binding proteins"/>
    <property type="match status" value="1"/>
</dbReference>
<evidence type="ECO:0000256" key="4">
    <source>
        <dbReference type="ARBA" id="ARBA00022884"/>
    </source>
</evidence>
<dbReference type="GO" id="GO:0003723">
    <property type="term" value="F:RNA binding"/>
    <property type="evidence" value="ECO:0007669"/>
    <property type="project" value="UniProtKB-KW"/>
</dbReference>
<dbReference type="PANTHER" id="PTHR12913">
    <property type="entry name" value="UNR PROTEIN N-RAS UPSTREAM GENE PROTEIN"/>
    <property type="match status" value="1"/>
</dbReference>
<dbReference type="SUPFAM" id="SSF50249">
    <property type="entry name" value="Nucleic acid-binding proteins"/>
    <property type="match status" value="1"/>
</dbReference>
<evidence type="ECO:0000313" key="8">
    <source>
        <dbReference type="EMBL" id="KAF9421980.1"/>
    </source>
</evidence>
<protein>
    <recommendedName>
        <fullName evidence="7">CSD domain-containing protein</fullName>
    </recommendedName>
</protein>
<dbReference type="PROSITE" id="PS51857">
    <property type="entry name" value="CSD_2"/>
    <property type="match status" value="1"/>
</dbReference>
<keyword evidence="4" id="KW-0694">RNA-binding</keyword>
<comment type="subcellular location">
    <subcellularLocation>
        <location evidence="1">Cytoplasm</location>
    </subcellularLocation>
</comment>
<comment type="caution">
    <text evidence="8">The sequence shown here is derived from an EMBL/GenBank/DDBJ whole genome shotgun (WGS) entry which is preliminary data.</text>
</comment>
<gene>
    <name evidence="8" type="ORF">HW555_002200</name>
</gene>
<evidence type="ECO:0000259" key="7">
    <source>
        <dbReference type="PROSITE" id="PS51857"/>
    </source>
</evidence>
<feature type="region of interest" description="Disordered" evidence="6">
    <location>
        <begin position="131"/>
        <end position="156"/>
    </location>
</feature>
<comment type="similarity">
    <text evidence="5">Belongs to the UNR family.</text>
</comment>
<name>A0A835LEJ1_SPOEX</name>
<sequence>MDSTMDDDSGQSKTRGANRFSLGYKNGPNDDLIYSSGFDKHSSLQQYCVNHPPIRETGIIEKLLHSCGFIQCCERQARLFFNFSQFSGNTENLKIGDPVEFELQYDRRTGKPIVSTVTKIASVVLRGTRAGREMKEKGDSTKKHSHENGRESFFPSKDDVEGSALLTGDAISLQKATNQRGTFGVCHSRLQNPAQPGKYHRLVGSIKENFDFITKGDLVLGDDVEYFIKTGKGNEVACDKTQLSSGSVVFDDVSSEIMRGQMLKPLERSFFLRATRNGLL</sequence>
<evidence type="ECO:0000256" key="3">
    <source>
        <dbReference type="ARBA" id="ARBA00022737"/>
    </source>
</evidence>
<dbReference type="InterPro" id="IPR011129">
    <property type="entry name" value="CSD"/>
</dbReference>
<organism evidence="8 9">
    <name type="scientific">Spodoptera exigua</name>
    <name type="common">Beet armyworm</name>
    <name type="synonym">Noctua fulgens</name>
    <dbReference type="NCBI Taxonomy" id="7107"/>
    <lineage>
        <taxon>Eukaryota</taxon>
        <taxon>Metazoa</taxon>
        <taxon>Ecdysozoa</taxon>
        <taxon>Arthropoda</taxon>
        <taxon>Hexapoda</taxon>
        <taxon>Insecta</taxon>
        <taxon>Pterygota</taxon>
        <taxon>Neoptera</taxon>
        <taxon>Endopterygota</taxon>
        <taxon>Lepidoptera</taxon>
        <taxon>Glossata</taxon>
        <taxon>Ditrysia</taxon>
        <taxon>Noctuoidea</taxon>
        <taxon>Noctuidae</taxon>
        <taxon>Amphipyrinae</taxon>
        <taxon>Spodoptera</taxon>
    </lineage>
</organism>
<evidence type="ECO:0000256" key="1">
    <source>
        <dbReference type="ARBA" id="ARBA00004496"/>
    </source>
</evidence>
<evidence type="ECO:0000256" key="5">
    <source>
        <dbReference type="ARBA" id="ARBA00044751"/>
    </source>
</evidence>
<reference evidence="8" key="1">
    <citation type="submission" date="2020-08" db="EMBL/GenBank/DDBJ databases">
        <title>Spodoptera exigua strain:BAW_Kor-Di-RS1 Genome sequencing and assembly.</title>
        <authorList>
            <person name="Kim J."/>
            <person name="Nam H.Y."/>
            <person name="Kwon M."/>
            <person name="Choi J.H."/>
            <person name="Cho S.R."/>
            <person name="Kim G.-H."/>
        </authorList>
    </citation>
    <scope>NUCLEOTIDE SEQUENCE</scope>
    <source>
        <strain evidence="8">BAW_Kor-Di-RS1</strain>
        <tissue evidence="8">Whole-body</tissue>
    </source>
</reference>
<keyword evidence="9" id="KW-1185">Reference proteome</keyword>
<dbReference type="Pfam" id="PF00313">
    <property type="entry name" value="CSD"/>
    <property type="match status" value="1"/>
</dbReference>
<feature type="region of interest" description="Disordered" evidence="6">
    <location>
        <begin position="1"/>
        <end position="23"/>
    </location>
</feature>
<dbReference type="GO" id="GO:0005737">
    <property type="term" value="C:cytoplasm"/>
    <property type="evidence" value="ECO:0007669"/>
    <property type="project" value="UniProtKB-SubCell"/>
</dbReference>
<dbReference type="AlphaFoldDB" id="A0A835LEJ1"/>
<evidence type="ECO:0000313" key="9">
    <source>
        <dbReference type="Proteomes" id="UP000648187"/>
    </source>
</evidence>
<feature type="domain" description="CSD" evidence="7">
    <location>
        <begin position="55"/>
        <end position="119"/>
    </location>
</feature>